<reference evidence="1" key="1">
    <citation type="submission" date="2022-10" db="EMBL/GenBank/DDBJ databases">
        <title>Genome Sequence of Xylaria curta.</title>
        <authorList>
            <person name="Buettner E."/>
        </authorList>
    </citation>
    <scope>NUCLEOTIDE SEQUENCE</scope>
    <source>
        <strain evidence="1">Babe10</strain>
    </source>
</reference>
<sequence>MRNSASRRSCRRTGTRTSRCGSQVESGGCHGFQYLMSLTTLPSTGASALEAEQVAPDVTPSTTTSDTPSRPALNEDDTIFAFAPDDDSPAAAASSPALTSPKPRAGPAEPRAPQGQQGRLHDGADRQPVQDRRQPAGDEQLRLRDEFRHQGLKASAPNSSHHAISRCFEMIRHPLL</sequence>
<accession>A0ACC1NJ37</accession>
<organism evidence="1 2">
    <name type="scientific">Xylaria curta</name>
    <dbReference type="NCBI Taxonomy" id="42375"/>
    <lineage>
        <taxon>Eukaryota</taxon>
        <taxon>Fungi</taxon>
        <taxon>Dikarya</taxon>
        <taxon>Ascomycota</taxon>
        <taxon>Pezizomycotina</taxon>
        <taxon>Sordariomycetes</taxon>
        <taxon>Xylariomycetidae</taxon>
        <taxon>Xylariales</taxon>
        <taxon>Xylariaceae</taxon>
        <taxon>Xylaria</taxon>
    </lineage>
</organism>
<comment type="caution">
    <text evidence="1">The sequence shown here is derived from an EMBL/GenBank/DDBJ whole genome shotgun (WGS) entry which is preliminary data.</text>
</comment>
<protein>
    <submittedName>
        <fullName evidence="1">Uncharacterized protein</fullName>
    </submittedName>
</protein>
<keyword evidence="2" id="KW-1185">Reference proteome</keyword>
<gene>
    <name evidence="1" type="ORF">NUW58_g7439</name>
</gene>
<name>A0ACC1NJ37_9PEZI</name>
<dbReference type="Proteomes" id="UP001143856">
    <property type="component" value="Unassembled WGS sequence"/>
</dbReference>
<evidence type="ECO:0000313" key="2">
    <source>
        <dbReference type="Proteomes" id="UP001143856"/>
    </source>
</evidence>
<evidence type="ECO:0000313" key="1">
    <source>
        <dbReference type="EMBL" id="KAJ2978621.1"/>
    </source>
</evidence>
<dbReference type="EMBL" id="JAPDGR010001929">
    <property type="protein sequence ID" value="KAJ2978621.1"/>
    <property type="molecule type" value="Genomic_DNA"/>
</dbReference>
<proteinExistence type="predicted"/>